<dbReference type="EMBL" id="CP098502">
    <property type="protein sequence ID" value="UTI63340.1"/>
    <property type="molecule type" value="Genomic_DNA"/>
</dbReference>
<dbReference type="RefSeq" id="WP_254570068.1">
    <property type="nucleotide sequence ID" value="NZ_CP098502.1"/>
</dbReference>
<evidence type="ECO:0000259" key="6">
    <source>
        <dbReference type="PROSITE" id="PS51898"/>
    </source>
</evidence>
<dbReference type="InterPro" id="IPR002104">
    <property type="entry name" value="Integrase_catalytic"/>
</dbReference>
<gene>
    <name evidence="8" type="ORF">NBH00_18535</name>
</gene>
<keyword evidence="9" id="KW-1185">Reference proteome</keyword>
<evidence type="ECO:0000256" key="2">
    <source>
        <dbReference type="ARBA" id="ARBA00023125"/>
    </source>
</evidence>
<dbReference type="Pfam" id="PF00589">
    <property type="entry name" value="Phage_integrase"/>
    <property type="match status" value="1"/>
</dbReference>
<dbReference type="InterPro" id="IPR011010">
    <property type="entry name" value="DNA_brk_join_enz"/>
</dbReference>
<feature type="region of interest" description="Disordered" evidence="5">
    <location>
        <begin position="1"/>
        <end position="22"/>
    </location>
</feature>
<dbReference type="PROSITE" id="PS51900">
    <property type="entry name" value="CB"/>
    <property type="match status" value="1"/>
</dbReference>
<keyword evidence="3" id="KW-0233">DNA recombination</keyword>
<evidence type="ECO:0000256" key="4">
    <source>
        <dbReference type="PROSITE-ProRule" id="PRU01248"/>
    </source>
</evidence>
<dbReference type="InterPro" id="IPR025269">
    <property type="entry name" value="SAM-like_dom"/>
</dbReference>
<sequence length="404" mass="45822">MRPPPAAPKQDRRKLKKTSTPGVYKKDNAYIVMYRAAGRQRKEAASTIEEARRIKRSRETDIDRGEFQAQIKVTLHDYALEWIDRYQGNGRRGFREGTRDEYRRLLTNYALKHFRPSLRLTDLTPRHLAQYVGWLADDKEQGKHLSDSSIANATIPIRAMLSTAVREGLLRHNPAFGLALPRRDQNEVDDEEEEIRTFSRDQLRGFLTSVGEEHEMLFTLLAASGMRISEAIALRWRDTYLEDPEPHLRIRRALVKGRIEPPKTKHGRRRIPLSPTIAQRLTDRRNAMTVAAQDEDLVFTSRAGTEIDPDNLRRRVLKPTATTVGAGWAGFHAFRHTYASLMLARGANLLQLSRALGHHSPAFTLTVYAHLLQGEHAPALDLEQELTSEPKPAAAGTPGPETKA</sequence>
<reference evidence="8 9" key="1">
    <citation type="submission" date="2022-06" db="EMBL/GenBank/DDBJ databases">
        <title>Paraconexibacter antarcticus.</title>
        <authorList>
            <person name="Kim C.S."/>
        </authorList>
    </citation>
    <scope>NUCLEOTIDE SEQUENCE [LARGE SCALE GENOMIC DNA]</scope>
    <source>
        <strain evidence="8 9">02-257</strain>
    </source>
</reference>
<dbReference type="InterPro" id="IPR050090">
    <property type="entry name" value="Tyrosine_recombinase_XerCD"/>
</dbReference>
<name>A0ABY5DPG2_9ACTN</name>
<dbReference type="InterPro" id="IPR044068">
    <property type="entry name" value="CB"/>
</dbReference>
<evidence type="ECO:0000256" key="3">
    <source>
        <dbReference type="ARBA" id="ARBA00023172"/>
    </source>
</evidence>
<proteinExistence type="inferred from homology"/>
<dbReference type="Pfam" id="PF13102">
    <property type="entry name" value="Phage_int_SAM_5"/>
    <property type="match status" value="1"/>
</dbReference>
<dbReference type="CDD" id="cd01189">
    <property type="entry name" value="INT_ICEBs1_C_like"/>
    <property type="match status" value="1"/>
</dbReference>
<evidence type="ECO:0000259" key="7">
    <source>
        <dbReference type="PROSITE" id="PS51900"/>
    </source>
</evidence>
<dbReference type="Proteomes" id="UP001056035">
    <property type="component" value="Chromosome"/>
</dbReference>
<dbReference type="SUPFAM" id="SSF56349">
    <property type="entry name" value="DNA breaking-rejoining enzymes"/>
    <property type="match status" value="1"/>
</dbReference>
<evidence type="ECO:0000256" key="5">
    <source>
        <dbReference type="SAM" id="MobiDB-lite"/>
    </source>
</evidence>
<evidence type="ECO:0000313" key="9">
    <source>
        <dbReference type="Proteomes" id="UP001056035"/>
    </source>
</evidence>
<evidence type="ECO:0000313" key="8">
    <source>
        <dbReference type="EMBL" id="UTI63340.1"/>
    </source>
</evidence>
<dbReference type="PANTHER" id="PTHR30349:SF64">
    <property type="entry name" value="PROPHAGE INTEGRASE INTD-RELATED"/>
    <property type="match status" value="1"/>
</dbReference>
<dbReference type="InterPro" id="IPR010998">
    <property type="entry name" value="Integrase_recombinase_N"/>
</dbReference>
<accession>A0ABY5DPG2</accession>
<evidence type="ECO:0000256" key="1">
    <source>
        <dbReference type="ARBA" id="ARBA00008857"/>
    </source>
</evidence>
<dbReference type="PROSITE" id="PS51898">
    <property type="entry name" value="TYR_RECOMBINASE"/>
    <property type="match status" value="1"/>
</dbReference>
<protein>
    <submittedName>
        <fullName evidence="8">Site-specific integrase</fullName>
    </submittedName>
</protein>
<comment type="similarity">
    <text evidence="1">Belongs to the 'phage' integrase family.</text>
</comment>
<keyword evidence="2 4" id="KW-0238">DNA-binding</keyword>
<feature type="domain" description="Core-binding (CB)" evidence="7">
    <location>
        <begin position="73"/>
        <end position="165"/>
    </location>
</feature>
<dbReference type="Gene3D" id="1.10.150.130">
    <property type="match status" value="1"/>
</dbReference>
<dbReference type="Gene3D" id="1.10.443.10">
    <property type="entry name" value="Intergrase catalytic core"/>
    <property type="match status" value="1"/>
</dbReference>
<organism evidence="8 9">
    <name type="scientific">Paraconexibacter antarcticus</name>
    <dbReference type="NCBI Taxonomy" id="2949664"/>
    <lineage>
        <taxon>Bacteria</taxon>
        <taxon>Bacillati</taxon>
        <taxon>Actinomycetota</taxon>
        <taxon>Thermoleophilia</taxon>
        <taxon>Solirubrobacterales</taxon>
        <taxon>Paraconexibacteraceae</taxon>
        <taxon>Paraconexibacter</taxon>
    </lineage>
</organism>
<feature type="region of interest" description="Disordered" evidence="5">
    <location>
        <begin position="383"/>
        <end position="404"/>
    </location>
</feature>
<dbReference type="PANTHER" id="PTHR30349">
    <property type="entry name" value="PHAGE INTEGRASE-RELATED"/>
    <property type="match status" value="1"/>
</dbReference>
<feature type="domain" description="Tyr recombinase" evidence="6">
    <location>
        <begin position="193"/>
        <end position="382"/>
    </location>
</feature>
<dbReference type="InterPro" id="IPR013762">
    <property type="entry name" value="Integrase-like_cat_sf"/>
</dbReference>